<gene>
    <name evidence="3" type="ORF">ACERK3_01275</name>
</gene>
<evidence type="ECO:0000313" key="4">
    <source>
        <dbReference type="Proteomes" id="UP001575105"/>
    </source>
</evidence>
<dbReference type="Pfam" id="PF00657">
    <property type="entry name" value="Lipase_GDSL"/>
    <property type="match status" value="1"/>
</dbReference>
<proteinExistence type="predicted"/>
<dbReference type="Gene3D" id="3.40.50.1110">
    <property type="entry name" value="SGNH hydrolase"/>
    <property type="match status" value="1"/>
</dbReference>
<name>A0ABV4TZZ9_9BACT</name>
<dbReference type="EMBL" id="JBGUBD010000001">
    <property type="protein sequence ID" value="MFA9476914.1"/>
    <property type="molecule type" value="Genomic_DNA"/>
</dbReference>
<feature type="chain" id="PRO_5045375823" evidence="2">
    <location>
        <begin position="24"/>
        <end position="337"/>
    </location>
</feature>
<dbReference type="PROSITE" id="PS01098">
    <property type="entry name" value="LIPASE_GDSL_SER"/>
    <property type="match status" value="1"/>
</dbReference>
<accession>A0ABV4TZZ9</accession>
<dbReference type="InterPro" id="IPR036514">
    <property type="entry name" value="SGNH_hydro_sf"/>
</dbReference>
<sequence length="337" mass="36114">MMMFLRLSLVLALTVSLTTPLIASPFRDGIVVFGDSLTDTGFFNSVTDGAVPGPGYTDGRFSNGPVWIEHLANALGHSDPLPPTLGGTNYAFGAGMTHSSLDPTPDLVHMDQQVGMYLDTLSQSPGRPPRHDLFVLWGGANDFMRADPNTPIDPVASAQNIGQYIEQLYNVGGRNFLVGDLPQLGNVPATVHDPEARDALNSLSSAFNSALAQVLLDLEQLQGLNLYRLPAADLFDAAWAGELGFSNVDEPAVPGLEPGAPVWGDPVPNPDEYMFWDAIHPSAAMHEFIGEAAFDAVDGLGPRGWYRVNAIPEPTSGTLVIGAAMMLLARRRRRAHS</sequence>
<evidence type="ECO:0000256" key="2">
    <source>
        <dbReference type="SAM" id="SignalP"/>
    </source>
</evidence>
<comment type="caution">
    <text evidence="3">The sequence shown here is derived from an EMBL/GenBank/DDBJ whole genome shotgun (WGS) entry which is preliminary data.</text>
</comment>
<keyword evidence="4" id="KW-1185">Reference proteome</keyword>
<evidence type="ECO:0000256" key="1">
    <source>
        <dbReference type="ARBA" id="ARBA00022801"/>
    </source>
</evidence>
<dbReference type="SUPFAM" id="SSF52266">
    <property type="entry name" value="SGNH hydrolase"/>
    <property type="match status" value="1"/>
</dbReference>
<dbReference type="RefSeq" id="WP_425343839.1">
    <property type="nucleotide sequence ID" value="NZ_JBGUBD010000001.1"/>
</dbReference>
<keyword evidence="1 3" id="KW-0378">Hydrolase</keyword>
<evidence type="ECO:0000313" key="3">
    <source>
        <dbReference type="EMBL" id="MFA9476914.1"/>
    </source>
</evidence>
<dbReference type="PANTHER" id="PTHR45648">
    <property type="entry name" value="GDSL LIPASE/ACYLHYDROLASE FAMILY PROTEIN (AFU_ORTHOLOGUE AFUA_4G14700)"/>
    <property type="match status" value="1"/>
</dbReference>
<dbReference type="InterPro" id="IPR051058">
    <property type="entry name" value="GDSL_Est/Lipase"/>
</dbReference>
<protein>
    <submittedName>
        <fullName evidence="3">SGNH/GDSL hydrolase family protein</fullName>
    </submittedName>
</protein>
<dbReference type="CDD" id="cd01846">
    <property type="entry name" value="fatty_acyltransferase_like"/>
    <property type="match status" value="1"/>
</dbReference>
<dbReference type="PANTHER" id="PTHR45648:SF22">
    <property type="entry name" value="GDSL LIPASE_ACYLHYDROLASE FAMILY PROTEIN (AFU_ORTHOLOGUE AFUA_4G14700)"/>
    <property type="match status" value="1"/>
</dbReference>
<keyword evidence="2" id="KW-0732">Signal</keyword>
<dbReference type="InterPro" id="IPR001087">
    <property type="entry name" value="GDSL"/>
</dbReference>
<dbReference type="GO" id="GO:0016787">
    <property type="term" value="F:hydrolase activity"/>
    <property type="evidence" value="ECO:0007669"/>
    <property type="project" value="UniProtKB-KW"/>
</dbReference>
<dbReference type="InterPro" id="IPR008265">
    <property type="entry name" value="Lipase_GDSL_AS"/>
</dbReference>
<organism evidence="3 4">
    <name type="scientific">Natronomicrosphaera hydrolytica</name>
    <dbReference type="NCBI Taxonomy" id="3242702"/>
    <lineage>
        <taxon>Bacteria</taxon>
        <taxon>Pseudomonadati</taxon>
        <taxon>Planctomycetota</taxon>
        <taxon>Phycisphaerae</taxon>
        <taxon>Phycisphaerales</taxon>
        <taxon>Phycisphaeraceae</taxon>
        <taxon>Natronomicrosphaera</taxon>
    </lineage>
</organism>
<feature type="signal peptide" evidence="2">
    <location>
        <begin position="1"/>
        <end position="23"/>
    </location>
</feature>
<keyword evidence="3" id="KW-0946">Virion</keyword>
<keyword evidence="3" id="KW-0167">Capsid protein</keyword>
<reference evidence="3 4" key="1">
    <citation type="submission" date="2024-08" db="EMBL/GenBank/DDBJ databases">
        <title>Whole-genome sequencing of halo(alkali)philic microorganisms from hypersaline lakes.</title>
        <authorList>
            <person name="Sorokin D.Y."/>
            <person name="Merkel A.Y."/>
            <person name="Messina E."/>
            <person name="Yakimov M."/>
        </authorList>
    </citation>
    <scope>NUCLEOTIDE SEQUENCE [LARGE SCALE GENOMIC DNA]</scope>
    <source>
        <strain evidence="3 4">AB-hyl4</strain>
    </source>
</reference>
<dbReference type="Proteomes" id="UP001575105">
    <property type="component" value="Unassembled WGS sequence"/>
</dbReference>